<proteinExistence type="predicted"/>
<comment type="cofactor">
    <cofactor evidence="1">
        <name>pantetheine 4'-phosphate</name>
        <dbReference type="ChEBI" id="CHEBI:47942"/>
    </cofactor>
</comment>
<dbReference type="InterPro" id="IPR009081">
    <property type="entry name" value="PP-bd_ACP"/>
</dbReference>
<evidence type="ECO:0000259" key="3">
    <source>
        <dbReference type="PROSITE" id="PS50075"/>
    </source>
</evidence>
<dbReference type="Gene3D" id="3.40.50.1820">
    <property type="entry name" value="alpha/beta hydrolase"/>
    <property type="match status" value="1"/>
</dbReference>
<dbReference type="CDD" id="cd19531">
    <property type="entry name" value="LCL_NRPS-like"/>
    <property type="match status" value="1"/>
</dbReference>
<feature type="region of interest" description="Disordered" evidence="2">
    <location>
        <begin position="981"/>
        <end position="1005"/>
    </location>
</feature>
<feature type="region of interest" description="Disordered" evidence="2">
    <location>
        <begin position="769"/>
        <end position="806"/>
    </location>
</feature>
<dbReference type="SUPFAM" id="SSF47336">
    <property type="entry name" value="ACP-like"/>
    <property type="match status" value="1"/>
</dbReference>
<dbReference type="Gene3D" id="2.30.38.10">
    <property type="entry name" value="Luciferase, Domain 3"/>
    <property type="match status" value="1"/>
</dbReference>
<gene>
    <name evidence="4" type="ORF">GCM10022226_40940</name>
</gene>
<dbReference type="PANTHER" id="PTHR45527">
    <property type="entry name" value="NONRIBOSOMAL PEPTIDE SYNTHETASE"/>
    <property type="match status" value="1"/>
</dbReference>
<dbReference type="Proteomes" id="UP001500888">
    <property type="component" value="Unassembled WGS sequence"/>
</dbReference>
<dbReference type="SUPFAM" id="SSF56801">
    <property type="entry name" value="Acetyl-CoA synthetase-like"/>
    <property type="match status" value="1"/>
</dbReference>
<dbReference type="PANTHER" id="PTHR45527:SF1">
    <property type="entry name" value="FATTY ACID SYNTHASE"/>
    <property type="match status" value="1"/>
</dbReference>
<dbReference type="InterPro" id="IPR029058">
    <property type="entry name" value="AB_hydrolase_fold"/>
</dbReference>
<organism evidence="4 5">
    <name type="scientific">Sphaerisporangium flaviroseum</name>
    <dbReference type="NCBI Taxonomy" id="509199"/>
    <lineage>
        <taxon>Bacteria</taxon>
        <taxon>Bacillati</taxon>
        <taxon>Actinomycetota</taxon>
        <taxon>Actinomycetes</taxon>
        <taxon>Streptosporangiales</taxon>
        <taxon>Streptosporangiaceae</taxon>
        <taxon>Sphaerisporangium</taxon>
    </lineage>
</organism>
<feature type="region of interest" description="Disordered" evidence="2">
    <location>
        <begin position="870"/>
        <end position="909"/>
    </location>
</feature>
<evidence type="ECO:0000256" key="1">
    <source>
        <dbReference type="ARBA" id="ARBA00001957"/>
    </source>
</evidence>
<dbReference type="InterPro" id="IPR036736">
    <property type="entry name" value="ACP-like_sf"/>
</dbReference>
<dbReference type="InterPro" id="IPR001242">
    <property type="entry name" value="Condensation_dom"/>
</dbReference>
<feature type="domain" description="Carrier" evidence="3">
    <location>
        <begin position="911"/>
        <end position="986"/>
    </location>
</feature>
<feature type="region of interest" description="Disordered" evidence="2">
    <location>
        <begin position="596"/>
        <end position="623"/>
    </location>
</feature>
<dbReference type="InterPro" id="IPR023213">
    <property type="entry name" value="CAT-like_dom_sf"/>
</dbReference>
<dbReference type="EMBL" id="BAAAZR010000009">
    <property type="protein sequence ID" value="GAA3816010.1"/>
    <property type="molecule type" value="Genomic_DNA"/>
</dbReference>
<reference evidence="5" key="1">
    <citation type="journal article" date="2019" name="Int. J. Syst. Evol. Microbiol.">
        <title>The Global Catalogue of Microorganisms (GCM) 10K type strain sequencing project: providing services to taxonomists for standard genome sequencing and annotation.</title>
        <authorList>
            <consortium name="The Broad Institute Genomics Platform"/>
            <consortium name="The Broad Institute Genome Sequencing Center for Infectious Disease"/>
            <person name="Wu L."/>
            <person name="Ma J."/>
        </authorList>
    </citation>
    <scope>NUCLEOTIDE SEQUENCE [LARGE SCALE GENOMIC DNA]</scope>
    <source>
        <strain evidence="5">JCM 16908</strain>
    </source>
</reference>
<sequence>MSEAEPYMGEEYLFPLSFQQARLWFLEQLDPANAAYNMPITLRLDGALRTDALVAAFQHVVDRHEALRTRFERDSQVQVVAESWTISPTLVDLSGLPDGHRERELARVKLEVVRRPFDLWSAPPLRVVVVRVSPEEHVLLLVIHHIVCDGWSLGVLARELSIAYSAWCDGLPPELPELPVQYGDFALWQRDRLSGEGLREELEHWSGVLVGAPAAIELPTDHPRPPDPSYQGGRVRHGLAEPLAARLEQVAQAHGASLFMVVLAAYGIVLSRMSGRPDVVVGTATAGRSRPETEGLVGCFIDVVPLRVDLSGDPAAGELLARVRRTCLDAFAHQDLPFERLVEHLQPERDLSRTPVFQVMLNGQDTLKHDLSWPGVEVTGENPEPGLSKYDLTLDVHREGSGLLLDLEFSRDVFERESAQRLVERVGTVLAWLAEADPEAPVAGADVVSAAERAWLREAGSGPSAAVPEGSAAEVVLAGRPSGRVAVAGGERPQRSLSYARVEEVARRVAAALVARGVRRGDAVGIMLPRSPMVVPALLGVWLAGASCVPLEARPPAGRLRLVAADCGMRLLLTCAEAAAGLTAPGLETLHLEDVPAEETGRALPADLPGRARREEAGRTLPAGLSGRDRAYVAYPSGPPGLLVPHEAVVNALSSIVAEPGLAAQDVVLAATPLTLAGSLPELLAPLLAGARVVVATEAQAADPMSLAKLIEECGATVAGAAPETWRMLLDSGWRPVRPLRIWSCGDVPLTDLEVSTLYGPAGAPVSMVAPSGATPPEADEHGTAPPRTAGHRSSPGAGERGAGRPVANTELFVLDPRMRPVPAGVAGELYIGGTGVADGYLGRPALTAERFPPSPFAPGRRLFRTGEAARVTSGGSVSLTGAAERTAPERGGRIEPPAPAAERAPGERVAPHDALESLVLGCVRRVLDKPGLGVTDDFFEHGGSSMSAMKLALDIEQATGYRPGLRDLFRDSTAAGLAARVRTRRATAGPEEISTGPTHESRHD</sequence>
<dbReference type="Gene3D" id="3.30.559.10">
    <property type="entry name" value="Chloramphenicol acetyltransferase-like domain"/>
    <property type="match status" value="1"/>
</dbReference>
<keyword evidence="5" id="KW-1185">Reference proteome</keyword>
<dbReference type="InterPro" id="IPR000873">
    <property type="entry name" value="AMP-dep_synth/lig_dom"/>
</dbReference>
<dbReference type="Gene3D" id="3.30.559.30">
    <property type="entry name" value="Nonribosomal peptide synthetase, condensation domain"/>
    <property type="match status" value="1"/>
</dbReference>
<dbReference type="Pfam" id="PF00668">
    <property type="entry name" value="Condensation"/>
    <property type="match status" value="1"/>
</dbReference>
<name>A0ABP7IE36_9ACTN</name>
<protein>
    <recommendedName>
        <fullName evidence="3">Carrier domain-containing protein</fullName>
    </recommendedName>
</protein>
<evidence type="ECO:0000313" key="5">
    <source>
        <dbReference type="Proteomes" id="UP001500888"/>
    </source>
</evidence>
<comment type="caution">
    <text evidence="4">The sequence shown here is derived from an EMBL/GenBank/DDBJ whole genome shotgun (WGS) entry which is preliminary data.</text>
</comment>
<dbReference type="Pfam" id="PF00501">
    <property type="entry name" value="AMP-binding"/>
    <property type="match status" value="1"/>
</dbReference>
<dbReference type="Gene3D" id="3.40.50.980">
    <property type="match status" value="2"/>
</dbReference>
<accession>A0ABP7IE36</accession>
<dbReference type="Pfam" id="PF00550">
    <property type="entry name" value="PP-binding"/>
    <property type="match status" value="1"/>
</dbReference>
<dbReference type="SUPFAM" id="SSF52777">
    <property type="entry name" value="CoA-dependent acyltransferases"/>
    <property type="match status" value="2"/>
</dbReference>
<dbReference type="PROSITE" id="PS50075">
    <property type="entry name" value="CARRIER"/>
    <property type="match status" value="1"/>
</dbReference>
<dbReference type="RefSeq" id="WP_344942264.1">
    <property type="nucleotide sequence ID" value="NZ_BAAAZR010000009.1"/>
</dbReference>
<evidence type="ECO:0000256" key="2">
    <source>
        <dbReference type="SAM" id="MobiDB-lite"/>
    </source>
</evidence>
<evidence type="ECO:0000313" key="4">
    <source>
        <dbReference type="EMBL" id="GAA3816010.1"/>
    </source>
</evidence>